<dbReference type="SUPFAM" id="SSF52343">
    <property type="entry name" value="Ferredoxin reductase-like, C-terminal NADP-linked domain"/>
    <property type="match status" value="1"/>
</dbReference>
<dbReference type="InterPro" id="IPR037117">
    <property type="entry name" value="Dihydroorotate_DH_ele_sf"/>
</dbReference>
<dbReference type="InterPro" id="IPR012165">
    <property type="entry name" value="Cyt_c3_hydrogenase_gsu"/>
</dbReference>
<keyword evidence="8" id="KW-0408">Iron</keyword>
<dbReference type="InterPro" id="IPR039261">
    <property type="entry name" value="FNR_nucleotide-bd"/>
</dbReference>
<dbReference type="GO" id="GO:1990663">
    <property type="term" value="F:dihydroorotate dehydrogenase (fumarate) activity"/>
    <property type="evidence" value="ECO:0007669"/>
    <property type="project" value="UniProtKB-EC"/>
</dbReference>
<feature type="domain" description="FAD-binding FR-type" evidence="11">
    <location>
        <begin position="1"/>
        <end position="99"/>
    </location>
</feature>
<evidence type="ECO:0000256" key="1">
    <source>
        <dbReference type="ARBA" id="ARBA00006422"/>
    </source>
</evidence>
<dbReference type="GO" id="GO:0006221">
    <property type="term" value="P:pyrimidine nucleotide biosynthetic process"/>
    <property type="evidence" value="ECO:0007669"/>
    <property type="project" value="InterPro"/>
</dbReference>
<accession>A0A0W8FZB0</accession>
<evidence type="ECO:0000256" key="3">
    <source>
        <dbReference type="ARBA" id="ARBA00022630"/>
    </source>
</evidence>
<keyword evidence="9" id="KW-0411">Iron-sulfur</keyword>
<comment type="caution">
    <text evidence="12">The sequence shown here is derived from an EMBL/GenBank/DDBJ whole genome shotgun (WGS) entry which is preliminary data.</text>
</comment>
<dbReference type="Gene3D" id="3.40.50.80">
    <property type="entry name" value="Nucleotide-binding domain of ferredoxin-NADP reductase (FNR) module"/>
    <property type="match status" value="1"/>
</dbReference>
<dbReference type="GO" id="GO:0050660">
    <property type="term" value="F:flavin adenine dinucleotide binding"/>
    <property type="evidence" value="ECO:0007669"/>
    <property type="project" value="InterPro"/>
</dbReference>
<dbReference type="GO" id="GO:0046872">
    <property type="term" value="F:metal ion binding"/>
    <property type="evidence" value="ECO:0007669"/>
    <property type="project" value="UniProtKB-KW"/>
</dbReference>
<evidence type="ECO:0000256" key="5">
    <source>
        <dbReference type="ARBA" id="ARBA00022723"/>
    </source>
</evidence>
<keyword evidence="2" id="KW-0813">Transport</keyword>
<keyword evidence="7" id="KW-0249">Electron transport</keyword>
<dbReference type="Gene3D" id="2.10.240.10">
    <property type="entry name" value="Dihydroorotate dehydrogenase, electron transfer subunit"/>
    <property type="match status" value="1"/>
</dbReference>
<dbReference type="EC" id="1.3.98.1" evidence="12"/>
<dbReference type="EMBL" id="LNQE01000533">
    <property type="protein sequence ID" value="KUG26114.1"/>
    <property type="molecule type" value="Genomic_DNA"/>
</dbReference>
<dbReference type="PANTHER" id="PTHR43513:SF3">
    <property type="entry name" value="DIHYDROOROTATE DEHYDROGENASE B (NAD(+)), ELECTRON TRANSFER SUBUNIT-RELATED"/>
    <property type="match status" value="1"/>
</dbReference>
<dbReference type="AlphaFoldDB" id="A0A0W8FZB0"/>
<evidence type="ECO:0000259" key="11">
    <source>
        <dbReference type="PROSITE" id="PS51384"/>
    </source>
</evidence>
<dbReference type="PIRSF" id="PIRSF006816">
    <property type="entry name" value="Cyc3_hyd_g"/>
    <property type="match status" value="1"/>
</dbReference>
<evidence type="ECO:0000256" key="9">
    <source>
        <dbReference type="ARBA" id="ARBA00023014"/>
    </source>
</evidence>
<keyword evidence="5" id="KW-0479">Metal-binding</keyword>
<proteinExistence type="inferred from homology"/>
<dbReference type="SUPFAM" id="SSF63380">
    <property type="entry name" value="Riboflavin synthase domain-like"/>
    <property type="match status" value="1"/>
</dbReference>
<keyword evidence="6" id="KW-0274">FAD</keyword>
<dbReference type="InterPro" id="IPR019480">
    <property type="entry name" value="Dihydroorotate_DH_Fe-S-bd"/>
</dbReference>
<evidence type="ECO:0000256" key="7">
    <source>
        <dbReference type="ARBA" id="ARBA00022982"/>
    </source>
</evidence>
<comment type="cofactor">
    <cofactor evidence="10">
        <name>[2Fe-2S] cluster</name>
        <dbReference type="ChEBI" id="CHEBI:190135"/>
    </cofactor>
</comment>
<organism evidence="12">
    <name type="scientific">hydrocarbon metagenome</name>
    <dbReference type="NCBI Taxonomy" id="938273"/>
    <lineage>
        <taxon>unclassified sequences</taxon>
        <taxon>metagenomes</taxon>
        <taxon>ecological metagenomes</taxon>
    </lineage>
</organism>
<name>A0A0W8FZB0_9ZZZZ</name>
<keyword evidence="12" id="KW-0560">Oxidoreductase</keyword>
<gene>
    <name evidence="12" type="ORF">ASZ90_004058</name>
</gene>
<dbReference type="GO" id="GO:0051537">
    <property type="term" value="F:2 iron, 2 sulfur cluster binding"/>
    <property type="evidence" value="ECO:0007669"/>
    <property type="project" value="UniProtKB-KW"/>
</dbReference>
<protein>
    <submittedName>
        <fullName evidence="12">Dihydroorotate dehydrogenase electron transfer subunit</fullName>
        <ecNumber evidence="12">1.3.98.1</ecNumber>
    </submittedName>
</protein>
<evidence type="ECO:0000256" key="8">
    <source>
        <dbReference type="ARBA" id="ARBA00023004"/>
    </source>
</evidence>
<dbReference type="PROSITE" id="PS51384">
    <property type="entry name" value="FAD_FR"/>
    <property type="match status" value="1"/>
</dbReference>
<dbReference type="Gene3D" id="2.40.30.10">
    <property type="entry name" value="Translation factors"/>
    <property type="match status" value="1"/>
</dbReference>
<evidence type="ECO:0000256" key="2">
    <source>
        <dbReference type="ARBA" id="ARBA00022448"/>
    </source>
</evidence>
<dbReference type="PANTHER" id="PTHR43513">
    <property type="entry name" value="DIHYDROOROTATE DEHYDROGENASE B (NAD(+)), ELECTRON TRANSFER SUBUNIT"/>
    <property type="match status" value="1"/>
</dbReference>
<keyword evidence="4" id="KW-0001">2Fe-2S</keyword>
<evidence type="ECO:0000313" key="12">
    <source>
        <dbReference type="EMBL" id="KUG26114.1"/>
    </source>
</evidence>
<keyword evidence="3" id="KW-0285">Flavoprotein</keyword>
<comment type="similarity">
    <text evidence="1">Belongs to the PyrK family.</text>
</comment>
<dbReference type="InterPro" id="IPR017938">
    <property type="entry name" value="Riboflavin_synthase-like_b-brl"/>
</dbReference>
<sequence length="252" mass="27386">MVNEKIIVQSLEKLQPNIYLLKAKAPIIASQIKPSQFCNIKVSDNDFPLLRRPFSVCDVEGDSIYFMFDVHGEGTKILSIKKIGDIIEVLGPLGNGFNYDKDFKKALIVAGGLGVAPFPFLTKQLSDKVEIVSLVGGRNQDYVVKYGLKNVSVATDDGSEGYKGTVLDLLEANKESLISDGTIIFSCGPTPMLKAIQIFAGQNNVECQLSTECAMACGFGICQGCPVHSSTEDKYLLVCKDGPVFDSKEIML</sequence>
<dbReference type="CDD" id="cd06218">
    <property type="entry name" value="DHOD_e_trans"/>
    <property type="match status" value="1"/>
</dbReference>
<evidence type="ECO:0000256" key="4">
    <source>
        <dbReference type="ARBA" id="ARBA00022714"/>
    </source>
</evidence>
<evidence type="ECO:0000256" key="6">
    <source>
        <dbReference type="ARBA" id="ARBA00022827"/>
    </source>
</evidence>
<dbReference type="InterPro" id="IPR017927">
    <property type="entry name" value="FAD-bd_FR_type"/>
</dbReference>
<evidence type="ECO:0000256" key="10">
    <source>
        <dbReference type="ARBA" id="ARBA00034078"/>
    </source>
</evidence>
<dbReference type="InterPro" id="IPR050353">
    <property type="entry name" value="PyrK_electron_transfer"/>
</dbReference>
<reference evidence="12" key="1">
    <citation type="journal article" date="2015" name="Proc. Natl. Acad. Sci. U.S.A.">
        <title>Networks of energetic and metabolic interactions define dynamics in microbial communities.</title>
        <authorList>
            <person name="Embree M."/>
            <person name="Liu J.K."/>
            <person name="Al-Bassam M.M."/>
            <person name="Zengler K."/>
        </authorList>
    </citation>
    <scope>NUCLEOTIDE SEQUENCE</scope>
</reference>
<dbReference type="Pfam" id="PF10418">
    <property type="entry name" value="DHODB_Fe-S_bind"/>
    <property type="match status" value="1"/>
</dbReference>